<evidence type="ECO:0000256" key="3">
    <source>
        <dbReference type="SAM" id="MobiDB-lite"/>
    </source>
</evidence>
<dbReference type="GO" id="GO:0008270">
    <property type="term" value="F:zinc ion binding"/>
    <property type="evidence" value="ECO:0007669"/>
    <property type="project" value="UniProtKB-KW"/>
</dbReference>
<feature type="compositionally biased region" description="Low complexity" evidence="3">
    <location>
        <begin position="354"/>
        <end position="378"/>
    </location>
</feature>
<dbReference type="Pfam" id="PF00076">
    <property type="entry name" value="RRM_1"/>
    <property type="match status" value="1"/>
</dbReference>
<dbReference type="InterPro" id="IPR012677">
    <property type="entry name" value="Nucleotide-bd_a/b_plait_sf"/>
</dbReference>
<protein>
    <submittedName>
        <fullName evidence="6">Uncharacterized protein</fullName>
    </submittedName>
</protein>
<dbReference type="SUPFAM" id="SSF57756">
    <property type="entry name" value="Retrovirus zinc finger-like domains"/>
    <property type="match status" value="1"/>
</dbReference>
<evidence type="ECO:0000313" key="7">
    <source>
        <dbReference type="Proteomes" id="UP001289374"/>
    </source>
</evidence>
<dbReference type="EMBL" id="JACGWL010000008">
    <property type="protein sequence ID" value="KAK4396572.1"/>
    <property type="molecule type" value="Genomic_DNA"/>
</dbReference>
<evidence type="ECO:0000256" key="1">
    <source>
        <dbReference type="PROSITE-ProRule" id="PRU00047"/>
    </source>
</evidence>
<feature type="domain" description="CCHC-type" evidence="5">
    <location>
        <begin position="245"/>
        <end position="259"/>
    </location>
</feature>
<dbReference type="Proteomes" id="UP001289374">
    <property type="component" value="Unassembled WGS sequence"/>
</dbReference>
<gene>
    <name evidence="6" type="ORF">Sango_1493800</name>
</gene>
<feature type="compositionally biased region" description="Low complexity" evidence="3">
    <location>
        <begin position="386"/>
        <end position="399"/>
    </location>
</feature>
<dbReference type="PROSITE" id="PS50158">
    <property type="entry name" value="ZF_CCHC"/>
    <property type="match status" value="1"/>
</dbReference>
<name>A0AAE2BSY0_9LAMI</name>
<feature type="compositionally biased region" description="Polar residues" evidence="3">
    <location>
        <begin position="344"/>
        <end position="353"/>
    </location>
</feature>
<evidence type="ECO:0000259" key="5">
    <source>
        <dbReference type="PROSITE" id="PS50158"/>
    </source>
</evidence>
<dbReference type="InterPro" id="IPR000504">
    <property type="entry name" value="RRM_dom"/>
</dbReference>
<evidence type="ECO:0000259" key="4">
    <source>
        <dbReference type="PROSITE" id="PS50102"/>
    </source>
</evidence>
<keyword evidence="1" id="KW-0862">Zinc</keyword>
<keyword evidence="1" id="KW-0863">Zinc-finger</keyword>
<keyword evidence="7" id="KW-1185">Reference proteome</keyword>
<reference evidence="6" key="2">
    <citation type="journal article" date="2024" name="Plant">
        <title>Genomic evolution and insights into agronomic trait innovations of Sesamum species.</title>
        <authorList>
            <person name="Miao H."/>
            <person name="Wang L."/>
            <person name="Qu L."/>
            <person name="Liu H."/>
            <person name="Sun Y."/>
            <person name="Le M."/>
            <person name="Wang Q."/>
            <person name="Wei S."/>
            <person name="Zheng Y."/>
            <person name="Lin W."/>
            <person name="Duan Y."/>
            <person name="Cao H."/>
            <person name="Xiong S."/>
            <person name="Wang X."/>
            <person name="Wei L."/>
            <person name="Li C."/>
            <person name="Ma Q."/>
            <person name="Ju M."/>
            <person name="Zhao R."/>
            <person name="Li G."/>
            <person name="Mu C."/>
            <person name="Tian Q."/>
            <person name="Mei H."/>
            <person name="Zhang T."/>
            <person name="Gao T."/>
            <person name="Zhang H."/>
        </authorList>
    </citation>
    <scope>NUCLEOTIDE SEQUENCE</scope>
    <source>
        <strain evidence="6">K16</strain>
    </source>
</reference>
<dbReference type="PROSITE" id="PS50102">
    <property type="entry name" value="RRM"/>
    <property type="match status" value="1"/>
</dbReference>
<evidence type="ECO:0000256" key="2">
    <source>
        <dbReference type="PROSITE-ProRule" id="PRU00176"/>
    </source>
</evidence>
<feature type="region of interest" description="Disordered" evidence="3">
    <location>
        <begin position="261"/>
        <end position="440"/>
    </location>
</feature>
<dbReference type="InterPro" id="IPR036875">
    <property type="entry name" value="Znf_CCHC_sf"/>
</dbReference>
<dbReference type="PANTHER" id="PTHR48038:SF2">
    <property type="entry name" value="OS02G0536400 PROTEIN"/>
    <property type="match status" value="1"/>
</dbReference>
<sequence length="686" mass="76715">MSLHLGNLSSHTRRDDLERVFRRFGRCTIQVKDKYGFVVYDYPASAERALKTLQGKRICGEAITLSWSNRQPRAMNRFAGGGKAYGPTDRKYSVKENVDRRSGVNDPQDYKMNSKQADVEGGKIGSSDLLDESTSYQPDDSRGYARERDRPSSNDCYGLGGAGNNNLEDDRWGEQVMDPSSENNMDTGMEFDRYEPHHSDEKQGSDEHRGLSPLAGSPSARISLERKGAGYNDHPGISTKSQTTCYACGEVGHKMHECPFDVKGQSSRSQGRLRPGADSVPMRHHESKRKPFTSRDHQRLLGRGGFPPLQVATRGRRKDFSDKKRYRRDYEIQDKNVKRARGPSPSSFHSGHTLSRSQSPSRSLESLSQSLSNSKSKSATLKKGSRSSSKSATSCHSGSEPFKSNSALRSMSATVSSLPIEPRRHSPPSPHQRQTDSKDPMVNAVGLANHQDLFEGMTIGGNGAGFSTTEHITVPMENEYETGPGKLEKEEMNEDLLAKDDEHGNSVSRGSCEVLAHLPHSDDGAQTADYMSQHSLKGMRDSERMMLQEKICWLQDLMRLKKGPISAENYARRISQNEEFEAYGIWHQHDEAIASPRKPGPLDFLGLGSRWILMSISYIDWSDQVDVDSVCIFCFFGEREQKQEQAMKAGRKISKSSISENIDLYDHTHNLTLAKVKFPKDISVFN</sequence>
<feature type="compositionally biased region" description="Basic and acidic residues" evidence="3">
    <location>
        <begin position="139"/>
        <end position="152"/>
    </location>
</feature>
<dbReference type="InterPro" id="IPR035979">
    <property type="entry name" value="RBD_domain_sf"/>
</dbReference>
<dbReference type="CDD" id="cd00590">
    <property type="entry name" value="RRM_SF"/>
    <property type="match status" value="1"/>
</dbReference>
<feature type="compositionally biased region" description="Basic and acidic residues" evidence="3">
    <location>
        <begin position="318"/>
        <end position="337"/>
    </location>
</feature>
<accession>A0AAE2BSY0</accession>
<dbReference type="AlphaFoldDB" id="A0AAE2BSY0"/>
<dbReference type="InterPro" id="IPR001878">
    <property type="entry name" value="Znf_CCHC"/>
</dbReference>
<feature type="compositionally biased region" description="Polar residues" evidence="3">
    <location>
        <begin position="402"/>
        <end position="417"/>
    </location>
</feature>
<keyword evidence="1" id="KW-0479">Metal-binding</keyword>
<comment type="caution">
    <text evidence="6">The sequence shown here is derived from an EMBL/GenBank/DDBJ whole genome shotgun (WGS) entry which is preliminary data.</text>
</comment>
<feature type="region of interest" description="Disordered" evidence="3">
    <location>
        <begin position="97"/>
        <end position="218"/>
    </location>
</feature>
<organism evidence="6 7">
    <name type="scientific">Sesamum angolense</name>
    <dbReference type="NCBI Taxonomy" id="2727404"/>
    <lineage>
        <taxon>Eukaryota</taxon>
        <taxon>Viridiplantae</taxon>
        <taxon>Streptophyta</taxon>
        <taxon>Embryophyta</taxon>
        <taxon>Tracheophyta</taxon>
        <taxon>Spermatophyta</taxon>
        <taxon>Magnoliopsida</taxon>
        <taxon>eudicotyledons</taxon>
        <taxon>Gunneridae</taxon>
        <taxon>Pentapetalae</taxon>
        <taxon>asterids</taxon>
        <taxon>lamiids</taxon>
        <taxon>Lamiales</taxon>
        <taxon>Pedaliaceae</taxon>
        <taxon>Sesamum</taxon>
    </lineage>
</organism>
<reference evidence="6" key="1">
    <citation type="submission" date="2020-06" db="EMBL/GenBank/DDBJ databases">
        <authorList>
            <person name="Li T."/>
            <person name="Hu X."/>
            <person name="Zhang T."/>
            <person name="Song X."/>
            <person name="Zhang H."/>
            <person name="Dai N."/>
            <person name="Sheng W."/>
            <person name="Hou X."/>
            <person name="Wei L."/>
        </authorList>
    </citation>
    <scope>NUCLEOTIDE SEQUENCE</scope>
    <source>
        <strain evidence="6">K16</strain>
        <tissue evidence="6">Leaf</tissue>
    </source>
</reference>
<dbReference type="SUPFAM" id="SSF54928">
    <property type="entry name" value="RNA-binding domain, RBD"/>
    <property type="match status" value="1"/>
</dbReference>
<dbReference type="PANTHER" id="PTHR48038">
    <property type="entry name" value="RIBONUCLEOPROTEIN RB97D"/>
    <property type="match status" value="1"/>
</dbReference>
<dbReference type="Gene3D" id="3.30.70.330">
    <property type="match status" value="1"/>
</dbReference>
<proteinExistence type="predicted"/>
<dbReference type="SMART" id="SM00343">
    <property type="entry name" value="ZnF_C2HC"/>
    <property type="match status" value="1"/>
</dbReference>
<dbReference type="SMART" id="SM00360">
    <property type="entry name" value="RRM"/>
    <property type="match status" value="1"/>
</dbReference>
<keyword evidence="2" id="KW-0694">RNA-binding</keyword>
<feature type="domain" description="RRM" evidence="4">
    <location>
        <begin position="1"/>
        <end position="70"/>
    </location>
</feature>
<dbReference type="GO" id="GO:0003723">
    <property type="term" value="F:RNA binding"/>
    <property type="evidence" value="ECO:0007669"/>
    <property type="project" value="UniProtKB-UniRule"/>
</dbReference>
<feature type="compositionally biased region" description="Basic and acidic residues" evidence="3">
    <location>
        <begin position="190"/>
        <end position="210"/>
    </location>
</feature>
<evidence type="ECO:0000313" key="6">
    <source>
        <dbReference type="EMBL" id="KAK4396572.1"/>
    </source>
</evidence>